<accession>C7N4E1</accession>
<sequence length="245" mass="28565">MRLSNLFKVLRFDDVWKELHQGKYPNLIMPDPDCLHASGQTQTDWLRETREDYAGAFRELQKLAPARSDPPMSIAVYPIFNPQTSAYADEETVFAYGGWAPRGCLDVFLDYEPFPDTLGITYTYWDFVLCLDVYGTCLRKYGHATVAAAILRAMTYYGFTMEEFDRQVNLFQNMGENKDRETHVIREPDRKVMDKRGTKRVRTHLSPRPSAVAQAEFEQWPPEVLMANVKYREERGKFLEECRSF</sequence>
<dbReference type="AlphaFoldDB" id="C7N4E1"/>
<evidence type="ECO:0000313" key="1">
    <source>
        <dbReference type="EMBL" id="ACV21776.1"/>
    </source>
</evidence>
<proteinExistence type="predicted"/>
<dbReference type="EMBL" id="CP001684">
    <property type="protein sequence ID" value="ACV21776.1"/>
    <property type="molecule type" value="Genomic_DNA"/>
</dbReference>
<keyword evidence="2" id="KW-1185">Reference proteome</keyword>
<reference evidence="1 2" key="1">
    <citation type="journal article" date="2009" name="Stand. Genomic Sci.">
        <title>Complete genome sequence of Slackia heliotrinireducens type strain (RHS 1).</title>
        <authorList>
            <person name="Pukall R."/>
            <person name="Lapidus A."/>
            <person name="Nolan M."/>
            <person name="Copeland A."/>
            <person name="Glavina Del Rio T."/>
            <person name="Lucas S."/>
            <person name="Chen F."/>
            <person name="Tice H."/>
            <person name="Cheng J.F."/>
            <person name="Chertkov O."/>
            <person name="Bruce D."/>
            <person name="Goodwin L."/>
            <person name="Kuske C."/>
            <person name="Brettin T."/>
            <person name="Detter J.C."/>
            <person name="Han C."/>
            <person name="Pitluck S."/>
            <person name="Pati A."/>
            <person name="Mavrommatis K."/>
            <person name="Ivanova N."/>
            <person name="Ovchinnikova G."/>
            <person name="Chen A."/>
            <person name="Palaniappan K."/>
            <person name="Schneider S."/>
            <person name="Rohde M."/>
            <person name="Chain P."/>
            <person name="D'haeseleer P."/>
            <person name="Goker M."/>
            <person name="Bristow J."/>
            <person name="Eisen J.A."/>
            <person name="Markowitz V."/>
            <person name="Kyrpides N.C."/>
            <person name="Klenk H.P."/>
            <person name="Hugenholtz P."/>
        </authorList>
    </citation>
    <scope>NUCLEOTIDE SEQUENCE [LARGE SCALE GENOMIC DNA]</scope>
    <source>
        <strain evidence="2">ATCC 29202 / DSM 20476 / NCTC 11029 / RHS 1</strain>
    </source>
</reference>
<dbReference type="InterPro" id="IPR046687">
    <property type="entry name" value="DUF6557"/>
</dbReference>
<dbReference type="HOGENOM" id="CLU_1133004_0_0_11"/>
<dbReference type="Proteomes" id="UP000002026">
    <property type="component" value="Chromosome"/>
</dbReference>
<protein>
    <submittedName>
        <fullName evidence="1">Uncharacterized protein</fullName>
    </submittedName>
</protein>
<organism evidence="1 2">
    <name type="scientific">Slackia heliotrinireducens (strain ATCC 29202 / DSM 20476 / NCTC 11029 / RHS 1)</name>
    <name type="common">Peptococcus heliotrinreducens</name>
    <dbReference type="NCBI Taxonomy" id="471855"/>
    <lineage>
        <taxon>Bacteria</taxon>
        <taxon>Bacillati</taxon>
        <taxon>Actinomycetota</taxon>
        <taxon>Coriobacteriia</taxon>
        <taxon>Eggerthellales</taxon>
        <taxon>Eggerthellaceae</taxon>
        <taxon>Slackia</taxon>
    </lineage>
</organism>
<dbReference type="KEGG" id="shi:Shel_07180"/>
<dbReference type="RefSeq" id="WP_012797880.1">
    <property type="nucleotide sequence ID" value="NC_013165.1"/>
</dbReference>
<evidence type="ECO:0000313" key="2">
    <source>
        <dbReference type="Proteomes" id="UP000002026"/>
    </source>
</evidence>
<name>C7N4E1_SLAHD</name>
<gene>
    <name evidence="1" type="ordered locus">Shel_07180</name>
</gene>
<dbReference type="Pfam" id="PF20194">
    <property type="entry name" value="DUF6557"/>
    <property type="match status" value="1"/>
</dbReference>